<dbReference type="InterPro" id="IPR000527">
    <property type="entry name" value="Flag_Lring"/>
</dbReference>
<keyword evidence="9" id="KW-0449">Lipoprotein</keyword>
<evidence type="ECO:0000256" key="6">
    <source>
        <dbReference type="ARBA" id="ARBA00023136"/>
    </source>
</evidence>
<dbReference type="PROSITE" id="PS51257">
    <property type="entry name" value="PROKAR_LIPOPROTEIN"/>
    <property type="match status" value="1"/>
</dbReference>
<dbReference type="Proteomes" id="UP000613011">
    <property type="component" value="Unassembled WGS sequence"/>
</dbReference>
<evidence type="ECO:0000256" key="9">
    <source>
        <dbReference type="HAMAP-Rule" id="MF_00415"/>
    </source>
</evidence>
<evidence type="ECO:0000313" key="11">
    <source>
        <dbReference type="EMBL" id="MBL0423330.1"/>
    </source>
</evidence>
<keyword evidence="5 9" id="KW-0732">Signal</keyword>
<comment type="similarity">
    <text evidence="3 9">Belongs to the FlgH family.</text>
</comment>
<evidence type="ECO:0000256" key="8">
    <source>
        <dbReference type="ARBA" id="ARBA00023237"/>
    </source>
</evidence>
<dbReference type="RefSeq" id="WP_201686469.1">
    <property type="nucleotide sequence ID" value="NZ_JAEQNA010000014.1"/>
</dbReference>
<evidence type="ECO:0000313" key="12">
    <source>
        <dbReference type="Proteomes" id="UP000613011"/>
    </source>
</evidence>
<keyword evidence="12" id="KW-1185">Reference proteome</keyword>
<protein>
    <recommendedName>
        <fullName evidence="9">Flagellar L-ring protein</fullName>
    </recommendedName>
    <alternativeName>
        <fullName evidence="9">Basal body L-ring protein</fullName>
    </alternativeName>
</protein>
<dbReference type="PRINTS" id="PR01008">
    <property type="entry name" value="FLGLRINGFLGH"/>
</dbReference>
<organism evidence="11 12">
    <name type="scientific">Ramlibacter aurantiacus</name>
    <dbReference type="NCBI Taxonomy" id="2801330"/>
    <lineage>
        <taxon>Bacteria</taxon>
        <taxon>Pseudomonadati</taxon>
        <taxon>Pseudomonadota</taxon>
        <taxon>Betaproteobacteria</taxon>
        <taxon>Burkholderiales</taxon>
        <taxon>Comamonadaceae</taxon>
        <taxon>Ramlibacter</taxon>
    </lineage>
</organism>
<dbReference type="PANTHER" id="PTHR34933">
    <property type="entry name" value="FLAGELLAR L-RING PROTEIN"/>
    <property type="match status" value="1"/>
</dbReference>
<evidence type="ECO:0000256" key="3">
    <source>
        <dbReference type="ARBA" id="ARBA00006929"/>
    </source>
</evidence>
<gene>
    <name evidence="9" type="primary">flgH</name>
    <name evidence="11" type="ORF">JI739_23540</name>
</gene>
<evidence type="ECO:0000256" key="10">
    <source>
        <dbReference type="SAM" id="SignalP"/>
    </source>
</evidence>
<feature type="signal peptide" evidence="10">
    <location>
        <begin position="1"/>
        <end position="19"/>
    </location>
</feature>
<evidence type="ECO:0000256" key="5">
    <source>
        <dbReference type="ARBA" id="ARBA00022729"/>
    </source>
</evidence>
<keyword evidence="11" id="KW-0282">Flagellum</keyword>
<dbReference type="EMBL" id="JAEQNA010000014">
    <property type="protein sequence ID" value="MBL0423330.1"/>
    <property type="molecule type" value="Genomic_DNA"/>
</dbReference>
<dbReference type="HAMAP" id="MF_00415">
    <property type="entry name" value="FlgH"/>
    <property type="match status" value="1"/>
</dbReference>
<keyword evidence="7 9" id="KW-0975">Bacterial flagellum</keyword>
<dbReference type="GO" id="GO:0009279">
    <property type="term" value="C:cell outer membrane"/>
    <property type="evidence" value="ECO:0007669"/>
    <property type="project" value="UniProtKB-SubCell"/>
</dbReference>
<evidence type="ECO:0000256" key="4">
    <source>
        <dbReference type="ARBA" id="ARBA00011439"/>
    </source>
</evidence>
<sequence length="227" mass="23587">MARARTGRVMLCAAAAALAGCAAMVPSPPVEMVSQPAIPVVAPKAAPATPGAIFQAATHRPLFEDRRARLVGDTLTIVIEEQVSARQQSTSKVDRSGSLGIAANALPYASARTLGRLGVDVESNVANKADGQTGTANSFSGSITVLVQQVLANGNLLVAGEKQIGVNENVDVLRFSGVVNPVHIRGGNLVSSTQVAEARLEQRGRGDLGRVQPMGWLSRFFLSVAPV</sequence>
<dbReference type="GO" id="GO:0009427">
    <property type="term" value="C:bacterial-type flagellum basal body, distal rod, L ring"/>
    <property type="evidence" value="ECO:0007669"/>
    <property type="project" value="InterPro"/>
</dbReference>
<accession>A0A936ZYD3</accession>
<dbReference type="GO" id="GO:0003774">
    <property type="term" value="F:cytoskeletal motor activity"/>
    <property type="evidence" value="ECO:0007669"/>
    <property type="project" value="InterPro"/>
</dbReference>
<feature type="chain" id="PRO_5037037806" description="Flagellar L-ring protein" evidence="10">
    <location>
        <begin position="20"/>
        <end position="227"/>
    </location>
</feature>
<comment type="function">
    <text evidence="1 9">Assembles around the rod to form the L-ring and probably protects the motor/basal body from shearing forces during rotation.</text>
</comment>
<name>A0A936ZYD3_9BURK</name>
<keyword evidence="11" id="KW-0969">Cilium</keyword>
<proteinExistence type="inferred from homology"/>
<dbReference type="PANTHER" id="PTHR34933:SF3">
    <property type="entry name" value="FLAGELLAR L-RING PROTEIN"/>
    <property type="match status" value="1"/>
</dbReference>
<keyword evidence="6 9" id="KW-0472">Membrane</keyword>
<evidence type="ECO:0000256" key="2">
    <source>
        <dbReference type="ARBA" id="ARBA00004370"/>
    </source>
</evidence>
<keyword evidence="11" id="KW-0966">Cell projection</keyword>
<comment type="subunit">
    <text evidence="4 9">The basal body constitutes a major portion of the flagellar organelle and consists of four rings (L,P,S, and M) mounted on a central rod.</text>
</comment>
<dbReference type="GO" id="GO:0071973">
    <property type="term" value="P:bacterial-type flagellum-dependent cell motility"/>
    <property type="evidence" value="ECO:0007669"/>
    <property type="project" value="InterPro"/>
</dbReference>
<dbReference type="AlphaFoldDB" id="A0A936ZYD3"/>
<comment type="subcellular location">
    <subcellularLocation>
        <location evidence="9">Cell outer membrane</location>
        <topology evidence="9">Lipid-anchor</topology>
    </subcellularLocation>
    <subcellularLocation>
        <location evidence="9">Bacterial flagellum basal body</location>
    </subcellularLocation>
    <subcellularLocation>
        <location evidence="2">Membrane</location>
    </subcellularLocation>
</comment>
<evidence type="ECO:0000256" key="1">
    <source>
        <dbReference type="ARBA" id="ARBA00002591"/>
    </source>
</evidence>
<evidence type="ECO:0000256" key="7">
    <source>
        <dbReference type="ARBA" id="ARBA00023143"/>
    </source>
</evidence>
<comment type="caution">
    <text evidence="11">The sequence shown here is derived from an EMBL/GenBank/DDBJ whole genome shotgun (WGS) entry which is preliminary data.</text>
</comment>
<dbReference type="Pfam" id="PF02107">
    <property type="entry name" value="FlgH"/>
    <property type="match status" value="1"/>
</dbReference>
<keyword evidence="8 9" id="KW-0998">Cell outer membrane</keyword>
<reference evidence="11" key="1">
    <citation type="submission" date="2021-01" db="EMBL/GenBank/DDBJ databases">
        <title>Ramlibacter sp. strain AW1 16S ribosomal RNA gene Genome sequencing and assembly.</title>
        <authorList>
            <person name="Kang M."/>
        </authorList>
    </citation>
    <scope>NUCLEOTIDE SEQUENCE</scope>
    <source>
        <strain evidence="11">AW1</strain>
    </source>
</reference>